<evidence type="ECO:0000259" key="1">
    <source>
        <dbReference type="Pfam" id="PF06983"/>
    </source>
</evidence>
<comment type="caution">
    <text evidence="2">The sequence shown here is derived from an EMBL/GenBank/DDBJ whole genome shotgun (WGS) entry which is preliminary data.</text>
</comment>
<dbReference type="Proteomes" id="UP000610456">
    <property type="component" value="Unassembled WGS sequence"/>
</dbReference>
<dbReference type="EMBL" id="BMXB01000001">
    <property type="protein sequence ID" value="GHA27178.1"/>
    <property type="molecule type" value="Genomic_DNA"/>
</dbReference>
<evidence type="ECO:0000313" key="3">
    <source>
        <dbReference type="Proteomes" id="UP000610456"/>
    </source>
</evidence>
<keyword evidence="3" id="KW-1185">Reference proteome</keyword>
<dbReference type="InterPro" id="IPR027259">
    <property type="entry name" value="MTase_demethylubiq_bac"/>
</dbReference>
<name>A0A918VVJ4_9FLAO</name>
<organism evidence="2 3">
    <name type="scientific">Salinimicrobium marinum</name>
    <dbReference type="NCBI Taxonomy" id="680283"/>
    <lineage>
        <taxon>Bacteria</taxon>
        <taxon>Pseudomonadati</taxon>
        <taxon>Bacteroidota</taxon>
        <taxon>Flavobacteriia</taxon>
        <taxon>Flavobacteriales</taxon>
        <taxon>Flavobacteriaceae</taxon>
        <taxon>Salinimicrobium</taxon>
    </lineage>
</organism>
<dbReference type="PIRSF" id="PIRSF021700">
    <property type="entry name" value="3_dmu_93_MTrfase"/>
    <property type="match status" value="1"/>
</dbReference>
<reference evidence="2" key="1">
    <citation type="journal article" date="2014" name="Int. J. Syst. Evol. Microbiol.">
        <title>Complete genome sequence of Corynebacterium casei LMG S-19264T (=DSM 44701T), isolated from a smear-ripened cheese.</title>
        <authorList>
            <consortium name="US DOE Joint Genome Institute (JGI-PGF)"/>
            <person name="Walter F."/>
            <person name="Albersmeier A."/>
            <person name="Kalinowski J."/>
            <person name="Ruckert C."/>
        </authorList>
    </citation>
    <scope>NUCLEOTIDE SEQUENCE</scope>
    <source>
        <strain evidence="2">KCTC 12719</strain>
    </source>
</reference>
<protein>
    <submittedName>
        <fullName evidence="2">VOC family protein</fullName>
    </submittedName>
</protein>
<accession>A0A918VVJ4</accession>
<dbReference type="Gene3D" id="3.30.720.100">
    <property type="match status" value="1"/>
</dbReference>
<dbReference type="InterPro" id="IPR028973">
    <property type="entry name" value="PhnB-like"/>
</dbReference>
<proteinExistence type="predicted"/>
<dbReference type="PANTHER" id="PTHR33990:SF4">
    <property type="entry name" value="PHNB-LIKE DOMAIN-CONTAINING PROTEIN"/>
    <property type="match status" value="1"/>
</dbReference>
<dbReference type="PANTHER" id="PTHR33990">
    <property type="entry name" value="PROTEIN YJDN-RELATED"/>
    <property type="match status" value="1"/>
</dbReference>
<dbReference type="CDD" id="cd06588">
    <property type="entry name" value="PhnB_like"/>
    <property type="match status" value="2"/>
</dbReference>
<dbReference type="AlphaFoldDB" id="A0A918VVJ4"/>
<sequence>MLNRKQKIVPNLWFDREAEAAVNFYTSVFDNSSVNSQLKYSKVGQEIHGQEAGTVMSIGFQLEGCQMLALNGGPQFKFNPSISFFVLCKDEEEINRLWKELVEEGEVYMELDSYDWSSRYGWLQDRFGLHWQLMVATENSEQNIVPMLMFTGDSHGKAESAIRYYTSVFEDSNLEGILKYGEEDQNGYAMGAVKHAQFQLEGKTFMAMDSGVTHEFPFNESISFIVNCKDQKEIDSYWGKLTREGDPNAQQCGWLKDKFGISWQIIPEDIEKILNDPDKAKAHQAMEALLAMKKIDLAGLKNSGVSQ</sequence>
<dbReference type="Gene3D" id="3.30.720.110">
    <property type="match status" value="1"/>
</dbReference>
<feature type="domain" description="PhnB-like" evidence="1">
    <location>
        <begin position="6"/>
        <end position="133"/>
    </location>
</feature>
<dbReference type="Pfam" id="PF06983">
    <property type="entry name" value="3-dmu-9_3-mt"/>
    <property type="match status" value="2"/>
</dbReference>
<dbReference type="InterPro" id="IPR009725">
    <property type="entry name" value="3_dmu_93_MTrfase"/>
</dbReference>
<reference evidence="2" key="2">
    <citation type="submission" date="2020-09" db="EMBL/GenBank/DDBJ databases">
        <authorList>
            <person name="Sun Q."/>
            <person name="Kim S."/>
        </authorList>
    </citation>
    <scope>NUCLEOTIDE SEQUENCE</scope>
    <source>
        <strain evidence="2">KCTC 12719</strain>
    </source>
</reference>
<gene>
    <name evidence="2" type="ORF">GCM10007103_05710</name>
</gene>
<evidence type="ECO:0000313" key="2">
    <source>
        <dbReference type="EMBL" id="GHA27178.1"/>
    </source>
</evidence>
<dbReference type="RefSeq" id="WP_189603149.1">
    <property type="nucleotide sequence ID" value="NZ_BMXB01000001.1"/>
</dbReference>
<dbReference type="SUPFAM" id="SSF54593">
    <property type="entry name" value="Glyoxalase/Bleomycin resistance protein/Dihydroxybiphenyl dioxygenase"/>
    <property type="match status" value="2"/>
</dbReference>
<dbReference type="InterPro" id="IPR029068">
    <property type="entry name" value="Glyas_Bleomycin-R_OHBP_Dase"/>
</dbReference>
<feature type="domain" description="PhnB-like" evidence="1">
    <location>
        <begin position="142"/>
        <end position="266"/>
    </location>
</feature>
<dbReference type="Gene3D" id="3.10.180.10">
    <property type="entry name" value="2,3-Dihydroxybiphenyl 1,2-Dioxygenase, domain 1"/>
    <property type="match status" value="1"/>
</dbReference>
<dbReference type="PIRSF" id="PIRSF500687">
    <property type="entry name" value="MTase_demethylubiq_bact"/>
    <property type="match status" value="1"/>
</dbReference>